<accession>A0A920BVX5</accession>
<evidence type="ECO:0000259" key="2">
    <source>
        <dbReference type="Pfam" id="PF26353"/>
    </source>
</evidence>
<keyword evidence="4" id="KW-1185">Reference proteome</keyword>
<evidence type="ECO:0000313" key="3">
    <source>
        <dbReference type="EMBL" id="GIN63862.1"/>
    </source>
</evidence>
<dbReference type="PROSITE" id="PS51257">
    <property type="entry name" value="PROKAR_LIPOPROTEIN"/>
    <property type="match status" value="1"/>
</dbReference>
<dbReference type="OrthoDB" id="2928335at2"/>
<feature type="chain" id="PRO_5039400436" description="YhfM-like domain-containing protein" evidence="1">
    <location>
        <begin position="22"/>
        <end position="143"/>
    </location>
</feature>
<dbReference type="EMBL" id="BORC01000008">
    <property type="protein sequence ID" value="GIN63862.1"/>
    <property type="molecule type" value="Genomic_DNA"/>
</dbReference>
<evidence type="ECO:0000313" key="4">
    <source>
        <dbReference type="Proteomes" id="UP000682111"/>
    </source>
</evidence>
<evidence type="ECO:0000256" key="1">
    <source>
        <dbReference type="SAM" id="SignalP"/>
    </source>
</evidence>
<dbReference type="RefSeq" id="WP_137742904.1">
    <property type="nucleotide sequence ID" value="NZ_BORC01000008.1"/>
</dbReference>
<sequence>MKKLVLTGVVLCAMLSLVACQSELEETMVLLDEKISAVHIAHSEGFGDMNQEIILSFQDKKTVDLFETAITTAIKKSEGAGSSLPDYDLMVEYEDGYPTHAIHLWLGERNESSFMKYITDETEVYETTPKMTNKLREFILSEE</sequence>
<dbReference type="AlphaFoldDB" id="A0A920BVX5"/>
<proteinExistence type="predicted"/>
<organism evidence="3 4">
    <name type="scientific">Robertmurraya siralis</name>
    <dbReference type="NCBI Taxonomy" id="77777"/>
    <lineage>
        <taxon>Bacteria</taxon>
        <taxon>Bacillati</taxon>
        <taxon>Bacillota</taxon>
        <taxon>Bacilli</taxon>
        <taxon>Bacillales</taxon>
        <taxon>Bacillaceae</taxon>
        <taxon>Robertmurraya</taxon>
    </lineage>
</organism>
<feature type="domain" description="YhfM-like" evidence="2">
    <location>
        <begin position="52"/>
        <end position="139"/>
    </location>
</feature>
<feature type="signal peptide" evidence="1">
    <location>
        <begin position="1"/>
        <end position="21"/>
    </location>
</feature>
<protein>
    <recommendedName>
        <fullName evidence="2">YhfM-like domain-containing protein</fullName>
    </recommendedName>
</protein>
<keyword evidence="1" id="KW-0732">Signal</keyword>
<dbReference type="Pfam" id="PF26353">
    <property type="entry name" value="YhfM"/>
    <property type="match status" value="1"/>
</dbReference>
<dbReference type="InterPro" id="IPR058780">
    <property type="entry name" value="YhfM-like_dom"/>
</dbReference>
<reference evidence="3" key="1">
    <citation type="submission" date="2021-03" db="EMBL/GenBank/DDBJ databases">
        <title>Antimicrobial resistance genes in bacteria isolated from Japanese honey, and their potential for conferring macrolide and lincosamide resistance in the American foulbrood pathogen Paenibacillus larvae.</title>
        <authorList>
            <person name="Okamoto M."/>
            <person name="Kumagai M."/>
            <person name="Kanamori H."/>
            <person name="Takamatsu D."/>
        </authorList>
    </citation>
    <scope>NUCLEOTIDE SEQUENCE</scope>
    <source>
        <strain evidence="3">J27TS8</strain>
    </source>
</reference>
<gene>
    <name evidence="3" type="ORF">J27TS8_38550</name>
</gene>
<comment type="caution">
    <text evidence="3">The sequence shown here is derived from an EMBL/GenBank/DDBJ whole genome shotgun (WGS) entry which is preliminary data.</text>
</comment>
<name>A0A920BVX5_9BACI</name>
<dbReference type="Proteomes" id="UP000682111">
    <property type="component" value="Unassembled WGS sequence"/>
</dbReference>